<accession>A0ACB9CD91</accession>
<proteinExistence type="predicted"/>
<evidence type="ECO:0000313" key="2">
    <source>
        <dbReference type="Proteomes" id="UP001056120"/>
    </source>
</evidence>
<name>A0ACB9CD91_9ASTR</name>
<gene>
    <name evidence="1" type="ORF">L1987_63476</name>
</gene>
<sequence>MANKSGSARACQAQHDCASSIYDSFYKHQSSYGEREQDTRMRRTRAIVEARNRHHDSALSISDNEMTGLGFFASSPSSSSSNLSPLALPFTVNPSKFNFGSNHDSHFNFQTSTTTQGLLADSIRTATVPSTDSTHNRSSVSAVNSSVIGPNQRVTDASFSSPFNTHNWSSMNSSVKSGLEHVNPPVTSLFGLNPNTQPHKWSLGHDDDDGDFNLFYGSSQGSYSQSSSGSKYSGQADVSRGKEGSSLFGNSIIGKSHGTSSPATCHGVVSSGFSNEHTITGNVCTSHFPFETRSIFYDSSSDHISPSKSLDTSSTSLVNKNNVLVVHNPLKERNHISH</sequence>
<reference evidence="1 2" key="2">
    <citation type="journal article" date="2022" name="Mol. Ecol. Resour.">
        <title>The genomes of chicory, endive, great burdock and yacon provide insights into Asteraceae paleo-polyploidization history and plant inulin production.</title>
        <authorList>
            <person name="Fan W."/>
            <person name="Wang S."/>
            <person name="Wang H."/>
            <person name="Wang A."/>
            <person name="Jiang F."/>
            <person name="Liu H."/>
            <person name="Zhao H."/>
            <person name="Xu D."/>
            <person name="Zhang Y."/>
        </authorList>
    </citation>
    <scope>NUCLEOTIDE SEQUENCE [LARGE SCALE GENOMIC DNA]</scope>
    <source>
        <strain evidence="2">cv. Yunnan</strain>
        <tissue evidence="1">Leaves</tissue>
    </source>
</reference>
<dbReference type="EMBL" id="CM042038">
    <property type="protein sequence ID" value="KAI3732272.1"/>
    <property type="molecule type" value="Genomic_DNA"/>
</dbReference>
<comment type="caution">
    <text evidence="1">The sequence shown here is derived from an EMBL/GenBank/DDBJ whole genome shotgun (WGS) entry which is preliminary data.</text>
</comment>
<protein>
    <submittedName>
        <fullName evidence="1">Uncharacterized protein</fullName>
    </submittedName>
</protein>
<keyword evidence="2" id="KW-1185">Reference proteome</keyword>
<dbReference type="Proteomes" id="UP001056120">
    <property type="component" value="Linkage Group LG21"/>
</dbReference>
<evidence type="ECO:0000313" key="1">
    <source>
        <dbReference type="EMBL" id="KAI3732272.1"/>
    </source>
</evidence>
<reference evidence="2" key="1">
    <citation type="journal article" date="2022" name="Mol. Ecol. Resour.">
        <title>The genomes of chicory, endive, great burdock and yacon provide insights into Asteraceae palaeo-polyploidization history and plant inulin production.</title>
        <authorList>
            <person name="Fan W."/>
            <person name="Wang S."/>
            <person name="Wang H."/>
            <person name="Wang A."/>
            <person name="Jiang F."/>
            <person name="Liu H."/>
            <person name="Zhao H."/>
            <person name="Xu D."/>
            <person name="Zhang Y."/>
        </authorList>
    </citation>
    <scope>NUCLEOTIDE SEQUENCE [LARGE SCALE GENOMIC DNA]</scope>
    <source>
        <strain evidence="2">cv. Yunnan</strain>
    </source>
</reference>
<organism evidence="1 2">
    <name type="scientific">Smallanthus sonchifolius</name>
    <dbReference type="NCBI Taxonomy" id="185202"/>
    <lineage>
        <taxon>Eukaryota</taxon>
        <taxon>Viridiplantae</taxon>
        <taxon>Streptophyta</taxon>
        <taxon>Embryophyta</taxon>
        <taxon>Tracheophyta</taxon>
        <taxon>Spermatophyta</taxon>
        <taxon>Magnoliopsida</taxon>
        <taxon>eudicotyledons</taxon>
        <taxon>Gunneridae</taxon>
        <taxon>Pentapetalae</taxon>
        <taxon>asterids</taxon>
        <taxon>campanulids</taxon>
        <taxon>Asterales</taxon>
        <taxon>Asteraceae</taxon>
        <taxon>Asteroideae</taxon>
        <taxon>Heliantheae alliance</taxon>
        <taxon>Millerieae</taxon>
        <taxon>Smallanthus</taxon>
    </lineage>
</organism>